<name>A0ABT2F0S8_9STAP</name>
<organism evidence="2 3">
    <name type="scientific">Staphylococcus americanisciuri</name>
    <dbReference type="NCBI Taxonomy" id="2973940"/>
    <lineage>
        <taxon>Bacteria</taxon>
        <taxon>Bacillati</taxon>
        <taxon>Bacillota</taxon>
        <taxon>Bacilli</taxon>
        <taxon>Bacillales</taxon>
        <taxon>Staphylococcaceae</taxon>
        <taxon>Staphylococcus</taxon>
    </lineage>
</organism>
<comment type="caution">
    <text evidence="2">The sequence shown here is derived from an EMBL/GenBank/DDBJ whole genome shotgun (WGS) entry which is preliminary data.</text>
</comment>
<keyword evidence="1" id="KW-0812">Transmembrane</keyword>
<proteinExistence type="predicted"/>
<protein>
    <recommendedName>
        <fullName evidence="4">Mid2-like cell wall stress sensor domain protein</fullName>
    </recommendedName>
</protein>
<evidence type="ECO:0000256" key="1">
    <source>
        <dbReference type="SAM" id="Phobius"/>
    </source>
</evidence>
<dbReference type="RefSeq" id="WP_259199364.1">
    <property type="nucleotide sequence ID" value="NZ_JANUXY010000003.1"/>
</dbReference>
<sequence>MSKLGIILIVLLIVSFLPNIYMLYKTKKDGTDSPRVKLMVGIDALLVVLLLAAVLLLS</sequence>
<accession>A0ABT2F0S8</accession>
<evidence type="ECO:0000313" key="2">
    <source>
        <dbReference type="EMBL" id="MCS4486053.1"/>
    </source>
</evidence>
<feature type="transmembrane region" description="Helical" evidence="1">
    <location>
        <begin position="36"/>
        <end position="57"/>
    </location>
</feature>
<reference evidence="2 3" key="1">
    <citation type="journal article" date="2023" name="Int. J. Syst. Evol. Microbiol.">
        <title>Streptococcus sciuri sp. nov., Staphylococcus marylandisciuri sp. nov. and Staphylococcus americanisciuri sp. nov., isolated from faeces of eastern grey squirrel (Sciurus carolinensis).</title>
        <authorList>
            <person name="Volokhov D.V."/>
            <person name="Zagorodnyaya T.A."/>
            <person name="Furtak V.A."/>
            <person name="Nattanmai G."/>
            <person name="Randall L."/>
            <person name="Jose S."/>
            <person name="Gao Y."/>
            <person name="Eisenberg T."/>
            <person name="Delmonte P."/>
            <person name="Blom J."/>
            <person name="Mitchell K.K."/>
        </authorList>
    </citation>
    <scope>NUCLEOTIDE SEQUENCE [LARGE SCALE GENOMIC DNA]</scope>
    <source>
        <strain evidence="2 3">GRT3</strain>
    </source>
</reference>
<keyword evidence="1" id="KW-1133">Transmembrane helix</keyword>
<evidence type="ECO:0000313" key="3">
    <source>
        <dbReference type="Proteomes" id="UP001205609"/>
    </source>
</evidence>
<feature type="transmembrane region" description="Helical" evidence="1">
    <location>
        <begin position="6"/>
        <end position="24"/>
    </location>
</feature>
<keyword evidence="3" id="KW-1185">Reference proteome</keyword>
<dbReference type="EMBL" id="JANUXY010000003">
    <property type="protein sequence ID" value="MCS4486053.1"/>
    <property type="molecule type" value="Genomic_DNA"/>
</dbReference>
<evidence type="ECO:0008006" key="4">
    <source>
        <dbReference type="Google" id="ProtNLM"/>
    </source>
</evidence>
<keyword evidence="1" id="KW-0472">Membrane</keyword>
<gene>
    <name evidence="2" type="ORF">NXS11_03995</name>
</gene>
<dbReference type="Proteomes" id="UP001205609">
    <property type="component" value="Unassembled WGS sequence"/>
</dbReference>